<dbReference type="PANTHER" id="PTHR47447">
    <property type="entry name" value="OS03G0856100 PROTEIN"/>
    <property type="match status" value="1"/>
</dbReference>
<evidence type="ECO:0000256" key="6">
    <source>
        <dbReference type="SAM" id="MobiDB-lite"/>
    </source>
</evidence>
<dbReference type="Pfam" id="PF13812">
    <property type="entry name" value="PPR_3"/>
    <property type="match status" value="2"/>
</dbReference>
<dbReference type="InterPro" id="IPR002885">
    <property type="entry name" value="PPR_rpt"/>
</dbReference>
<evidence type="ECO:0000256" key="1">
    <source>
        <dbReference type="ARBA" id="ARBA00006192"/>
    </source>
</evidence>
<evidence type="ECO:0000256" key="2">
    <source>
        <dbReference type="ARBA" id="ARBA00022737"/>
    </source>
</evidence>
<dbReference type="Proteomes" id="UP000265703">
    <property type="component" value="Unassembled WGS sequence"/>
</dbReference>
<dbReference type="PROSITE" id="PS51375">
    <property type="entry name" value="PPR"/>
    <property type="match status" value="6"/>
</dbReference>
<dbReference type="Pfam" id="PF13041">
    <property type="entry name" value="PPR_2"/>
    <property type="match status" value="3"/>
</dbReference>
<evidence type="ECO:0000256" key="3">
    <source>
        <dbReference type="ARBA" id="ARBA00044493"/>
    </source>
</evidence>
<feature type="repeat" description="PPR" evidence="5">
    <location>
        <begin position="729"/>
        <end position="759"/>
    </location>
</feature>
<sequence length="860" mass="100014">MKKNSLILLPKNCIKYSLASIASIFTIIIVERSKEKCITNFSRITARVHRYERGCIFIARRTKQAPNILSIGNFLSRKFSTTISSKDIQSKNDTALEQSGLNNINNRKSDTLQEEPSNSSNSLDIIKFINFIKHGNDNDAKLFLSTQNYCTTIDDTLEFKNTLIQHLESSDKELFDKANSILNDQFIQGSLKYNLRKSDPQVFNLYNEISHERISEPYLDLFCVYFLSIIISRNFELSLPKHDVLEVPISNINREHLEKFINLLKKGDVEGAKTFLYANNYATTIHDTLEFSNSLRYHLNSNHELYNISDRFLKEYLKNSLIPTGNLQESIKFIQDYNQYSLMYYIKKSNPQQVLYIFKDLLQKEDFIFSDESKLAIFCAYIKSNENDLALNFFISNISSSQKFSLSKFTKNIQPLLKELEYNKAQEILRRHYIQQLSPNTKEFTNYITKIFSSKTKTTTTSALNLYEKLCDLGISLNSITYGAFIMGFLSHDRYTEAEFIYNDMIKRGQKPTRVIYSGMLDGFARRRGNENNKKINEIWQQMLSDNIQPDEIAYCAMIETNFRKGNIHKAIELFQQMSSDQNIKLNDVVYNRMIDGLLLNERVNEAVIIYDQMKKQNIFPNIITYNILINKLFDKKQEQHAMAILQDMQQFNIKPNVTTLTTLLKRQFQNRDINGVQKILNMFDSLKIQPNEQTYGTLISGLLNNFNDLTGAEFAFNEMIYKRGLFPNVQIYTNMIQGYVNHGKFQLAEQLYSDLLQNHFPTTATFNILIAGYSRANNLDKAIQYYHEMIRLGIRPTTSTYKILINGYFTSKNMFGASQIYDDMINANFIPTDPDLKKFCQTIAHWRSRQSNINQVLKS</sequence>
<proteinExistence type="inferred from homology"/>
<dbReference type="Pfam" id="PF01535">
    <property type="entry name" value="PPR"/>
    <property type="match status" value="1"/>
</dbReference>
<comment type="similarity">
    <text evidence="1">Belongs to the CCM1 family.</text>
</comment>
<gene>
    <name evidence="7" type="ORF">C1645_808525</name>
</gene>
<dbReference type="OrthoDB" id="185373at2759"/>
<reference evidence="7 8" key="1">
    <citation type="submission" date="2018-06" db="EMBL/GenBank/DDBJ databases">
        <title>Comparative genomics reveals the genomic features of Rhizophagus irregularis, R. cerebriforme, R. diaphanum and Gigaspora rosea, and their symbiotic lifestyle signature.</title>
        <authorList>
            <person name="Morin E."/>
            <person name="San Clemente H."/>
            <person name="Chen E.C.H."/>
            <person name="De La Providencia I."/>
            <person name="Hainaut M."/>
            <person name="Kuo A."/>
            <person name="Kohler A."/>
            <person name="Murat C."/>
            <person name="Tang N."/>
            <person name="Roy S."/>
            <person name="Loubradou J."/>
            <person name="Henrissat B."/>
            <person name="Grigoriev I.V."/>
            <person name="Corradi N."/>
            <person name="Roux C."/>
            <person name="Martin F.M."/>
        </authorList>
    </citation>
    <scope>NUCLEOTIDE SEQUENCE [LARGE SCALE GENOMIC DNA]</scope>
    <source>
        <strain evidence="7 8">DAOM 227022</strain>
    </source>
</reference>
<dbReference type="Gene3D" id="1.25.40.10">
    <property type="entry name" value="Tetratricopeptide repeat domain"/>
    <property type="match status" value="4"/>
</dbReference>
<organism evidence="7 8">
    <name type="scientific">Glomus cerebriforme</name>
    <dbReference type="NCBI Taxonomy" id="658196"/>
    <lineage>
        <taxon>Eukaryota</taxon>
        <taxon>Fungi</taxon>
        <taxon>Fungi incertae sedis</taxon>
        <taxon>Mucoromycota</taxon>
        <taxon>Glomeromycotina</taxon>
        <taxon>Glomeromycetes</taxon>
        <taxon>Glomerales</taxon>
        <taxon>Glomeraceae</taxon>
        <taxon>Glomus</taxon>
    </lineage>
</organism>
<dbReference type="STRING" id="658196.A0A397SQ10"/>
<evidence type="ECO:0008006" key="9">
    <source>
        <dbReference type="Google" id="ProtNLM"/>
    </source>
</evidence>
<protein>
    <recommendedName>
        <fullName evidence="9">Pentacotripeptide-repeat region of PRORP domain-containing protein</fullName>
    </recommendedName>
</protein>
<dbReference type="SUPFAM" id="SSF48452">
    <property type="entry name" value="TPR-like"/>
    <property type="match status" value="1"/>
</dbReference>
<accession>A0A397SQ10</accession>
<comment type="function">
    <text evidence="3">Regulates mitochondrial small subunit maturation by controlling 15S rRNA 5'-end processing. Localizes to the 5' precursor of the 15S rRNA in a position that is subsequently occupied by mS47 in the mature yeast mtSSU. Uses structure and sequence-specific RNA recognition, binding to a single-stranded region of the precursor and specifically recognizing bases -6 to -1. The exchange of Ccm1 for mS47 is coupled to the irreversible removal of precursor rRNA that is accompanied by conformational changes of the mitoribosomal proteins uS5m and mS26. These conformational changes signal completion of 5'-end rRNA processing through protection of the mature 5'-end of the 15S rRNA and stabilization of mS47. The removal of the 5' precursor together with the dissociation of Ccm1 may be catalyzed by the 5'-3' exoribonuclease Pet127. Involved in the specific removal of group I introns in mitochondrial encoded transcripts.</text>
</comment>
<evidence type="ECO:0000313" key="7">
    <source>
        <dbReference type="EMBL" id="RIA84931.1"/>
    </source>
</evidence>
<evidence type="ECO:0000256" key="4">
    <source>
        <dbReference type="ARBA" id="ARBA00044511"/>
    </source>
</evidence>
<evidence type="ECO:0000256" key="5">
    <source>
        <dbReference type="PROSITE-ProRule" id="PRU00708"/>
    </source>
</evidence>
<comment type="subunit">
    <text evidence="4">Binds to mitochondrial small subunit 15S rRNA.</text>
</comment>
<evidence type="ECO:0000313" key="8">
    <source>
        <dbReference type="Proteomes" id="UP000265703"/>
    </source>
</evidence>
<keyword evidence="8" id="KW-1185">Reference proteome</keyword>
<keyword evidence="2" id="KW-0677">Repeat</keyword>
<dbReference type="EMBL" id="QKYT01000459">
    <property type="protein sequence ID" value="RIA84931.1"/>
    <property type="molecule type" value="Genomic_DNA"/>
</dbReference>
<feature type="repeat" description="PPR" evidence="5">
    <location>
        <begin position="478"/>
        <end position="512"/>
    </location>
</feature>
<feature type="repeat" description="PPR" evidence="5">
    <location>
        <begin position="763"/>
        <end position="797"/>
    </location>
</feature>
<dbReference type="InterPro" id="IPR011990">
    <property type="entry name" value="TPR-like_helical_dom_sf"/>
</dbReference>
<feature type="repeat" description="PPR" evidence="5">
    <location>
        <begin position="622"/>
        <end position="656"/>
    </location>
</feature>
<comment type="caution">
    <text evidence="7">The sequence shown here is derived from an EMBL/GenBank/DDBJ whole genome shotgun (WGS) entry which is preliminary data.</text>
</comment>
<feature type="repeat" description="PPR" evidence="5">
    <location>
        <begin position="587"/>
        <end position="621"/>
    </location>
</feature>
<feature type="region of interest" description="Disordered" evidence="6">
    <location>
        <begin position="99"/>
        <end position="119"/>
    </location>
</feature>
<dbReference type="PANTHER" id="PTHR47447:SF28">
    <property type="entry name" value="PENTACOTRIPEPTIDE-REPEAT REGION OF PRORP DOMAIN-CONTAINING PROTEIN"/>
    <property type="match status" value="1"/>
</dbReference>
<dbReference type="NCBIfam" id="TIGR00756">
    <property type="entry name" value="PPR"/>
    <property type="match status" value="6"/>
</dbReference>
<feature type="repeat" description="PPR" evidence="5">
    <location>
        <begin position="798"/>
        <end position="832"/>
    </location>
</feature>
<dbReference type="AlphaFoldDB" id="A0A397SQ10"/>
<name>A0A397SQ10_9GLOM</name>